<dbReference type="PROSITE" id="PS51935">
    <property type="entry name" value="NLPC_P60"/>
    <property type="match status" value="1"/>
</dbReference>
<dbReference type="InterPro" id="IPR051202">
    <property type="entry name" value="Peptidase_C40"/>
</dbReference>
<dbReference type="PANTHER" id="PTHR47053">
    <property type="entry name" value="MUREIN DD-ENDOPEPTIDASE MEPH-RELATED"/>
    <property type="match status" value="1"/>
</dbReference>
<evidence type="ECO:0000313" key="8">
    <source>
        <dbReference type="Proteomes" id="UP000321805"/>
    </source>
</evidence>
<name>A0A5B8U9E8_9ACTN</name>
<proteinExistence type="inferred from homology"/>
<keyword evidence="2" id="KW-0645">Protease</keyword>
<keyword evidence="3" id="KW-0378">Hydrolase</keyword>
<dbReference type="Proteomes" id="UP000321805">
    <property type="component" value="Chromosome"/>
</dbReference>
<keyword evidence="8" id="KW-1185">Reference proteome</keyword>
<dbReference type="SUPFAM" id="SSF54001">
    <property type="entry name" value="Cysteine proteinases"/>
    <property type="match status" value="1"/>
</dbReference>
<evidence type="ECO:0000256" key="5">
    <source>
        <dbReference type="SAM" id="SignalP"/>
    </source>
</evidence>
<evidence type="ECO:0000256" key="1">
    <source>
        <dbReference type="ARBA" id="ARBA00007074"/>
    </source>
</evidence>
<dbReference type="OrthoDB" id="5177647at2"/>
<evidence type="ECO:0000259" key="6">
    <source>
        <dbReference type="PROSITE" id="PS51935"/>
    </source>
</evidence>
<dbReference type="GO" id="GO:0008234">
    <property type="term" value="F:cysteine-type peptidase activity"/>
    <property type="evidence" value="ECO:0007669"/>
    <property type="project" value="UniProtKB-KW"/>
</dbReference>
<comment type="similarity">
    <text evidence="1">Belongs to the peptidase C40 family.</text>
</comment>
<keyword evidence="5" id="KW-0732">Signal</keyword>
<organism evidence="7 8">
    <name type="scientific">Baekduia soli</name>
    <dbReference type="NCBI Taxonomy" id="496014"/>
    <lineage>
        <taxon>Bacteria</taxon>
        <taxon>Bacillati</taxon>
        <taxon>Actinomycetota</taxon>
        <taxon>Thermoleophilia</taxon>
        <taxon>Solirubrobacterales</taxon>
        <taxon>Baekduiaceae</taxon>
        <taxon>Baekduia</taxon>
    </lineage>
</organism>
<evidence type="ECO:0000256" key="4">
    <source>
        <dbReference type="ARBA" id="ARBA00022807"/>
    </source>
</evidence>
<feature type="signal peptide" evidence="5">
    <location>
        <begin position="1"/>
        <end position="23"/>
    </location>
</feature>
<gene>
    <name evidence="7" type="ORF">FSW04_20025</name>
</gene>
<evidence type="ECO:0000256" key="2">
    <source>
        <dbReference type="ARBA" id="ARBA00022670"/>
    </source>
</evidence>
<reference evidence="7 8" key="1">
    <citation type="journal article" date="2018" name="J. Microbiol.">
        <title>Baekduia soli gen. nov., sp. nov., a novel bacterium isolated from the soil of Baekdu Mountain and proposal of a novel family name, Baekduiaceae fam. nov.</title>
        <authorList>
            <person name="An D.S."/>
            <person name="Siddiqi M.Z."/>
            <person name="Kim K.H."/>
            <person name="Yu H.S."/>
            <person name="Im W.T."/>
        </authorList>
    </citation>
    <scope>NUCLEOTIDE SEQUENCE [LARGE SCALE GENOMIC DNA]</scope>
    <source>
        <strain evidence="7 8">BR7-21</strain>
    </source>
</reference>
<dbReference type="RefSeq" id="WP_146922000.1">
    <property type="nucleotide sequence ID" value="NZ_CP042430.1"/>
</dbReference>
<dbReference type="GO" id="GO:0006508">
    <property type="term" value="P:proteolysis"/>
    <property type="evidence" value="ECO:0007669"/>
    <property type="project" value="UniProtKB-KW"/>
</dbReference>
<sequence length="333" mass="35974">MRHRLIVAATTLATLLAAAPAHADPRGTWNLGEQRAVRLAGVHDLPDASFHGERPADGDQLPSAFAAYAAAHGLLPIAVPAGRMPVAAFDRLLVAQLGAGDVAAAVQHEAWRAGLQPPADLGTEVVARFLGLRDNHPADQEGLELFPTDAITRAEAAHSFAIALRWQGGGADAARATFARFVLPAYTAAQRRLLRLAVSKIGMPYVWGGETDAAGTWFGGQAHGGYDCSGFVWRVFKLSGFSWGTQIHGRTAAAQAGEIRRGARVRLDAVAPADLLFFGPGRFWQKATERRIVHEGIALSRDWMIHSSDQGVYVSPLFDPWRARRFSWARRVL</sequence>
<dbReference type="KEGG" id="bsol:FSW04_20025"/>
<evidence type="ECO:0000256" key="3">
    <source>
        <dbReference type="ARBA" id="ARBA00022801"/>
    </source>
</evidence>
<keyword evidence="4" id="KW-0788">Thiol protease</keyword>
<evidence type="ECO:0000313" key="7">
    <source>
        <dbReference type="EMBL" id="QEC49635.1"/>
    </source>
</evidence>
<dbReference type="Pfam" id="PF00877">
    <property type="entry name" value="NLPC_P60"/>
    <property type="match status" value="1"/>
</dbReference>
<dbReference type="InterPro" id="IPR000064">
    <property type="entry name" value="NLP_P60_dom"/>
</dbReference>
<dbReference type="PANTHER" id="PTHR47053:SF1">
    <property type="entry name" value="MUREIN DD-ENDOPEPTIDASE MEPH-RELATED"/>
    <property type="match status" value="1"/>
</dbReference>
<dbReference type="InterPro" id="IPR038765">
    <property type="entry name" value="Papain-like_cys_pep_sf"/>
</dbReference>
<feature type="domain" description="NlpC/P60" evidence="6">
    <location>
        <begin position="187"/>
        <end position="333"/>
    </location>
</feature>
<dbReference type="AlphaFoldDB" id="A0A5B8U9E8"/>
<dbReference type="EMBL" id="CP042430">
    <property type="protein sequence ID" value="QEC49635.1"/>
    <property type="molecule type" value="Genomic_DNA"/>
</dbReference>
<feature type="chain" id="PRO_5022844355" evidence="5">
    <location>
        <begin position="24"/>
        <end position="333"/>
    </location>
</feature>
<dbReference type="Gene3D" id="3.90.1720.10">
    <property type="entry name" value="endopeptidase domain like (from Nostoc punctiforme)"/>
    <property type="match status" value="1"/>
</dbReference>
<protein>
    <submittedName>
        <fullName evidence="7">NlpC/P60 family protein</fullName>
    </submittedName>
</protein>
<accession>A0A5B8U9E8</accession>